<sequence>MKKLLLVLLLLPTLLIAQNRPDWDYDVQQPISADFPQKLPFYNEYLPLQNTYYELNVTLNNVRKLVTDQLKMYSKQNAPSGLGFQYEIYTNPTHREPLKVKYNTFTAYGLEVVKSIEITGDFKDVAKLFVYMYDTNYSVNEMPINQASKPYKQDYAVFTVLNTLKASMVITNTKYKGDTASFIKDFNKAKEALKTPN</sequence>
<name>A0A3E0EPW1_9FLAO</name>
<keyword evidence="3" id="KW-1185">Reference proteome</keyword>
<feature type="chain" id="PRO_5017666931" description="DUF4468 domain-containing protein" evidence="1">
    <location>
        <begin position="18"/>
        <end position="197"/>
    </location>
</feature>
<dbReference type="EMBL" id="QUNI01000003">
    <property type="protein sequence ID" value="REH00285.1"/>
    <property type="molecule type" value="Genomic_DNA"/>
</dbReference>
<gene>
    <name evidence="2" type="ORF">C8P67_103261</name>
</gene>
<dbReference type="Proteomes" id="UP000257136">
    <property type="component" value="Unassembled WGS sequence"/>
</dbReference>
<comment type="caution">
    <text evidence="2">The sequence shown here is derived from an EMBL/GenBank/DDBJ whole genome shotgun (WGS) entry which is preliminary data.</text>
</comment>
<dbReference type="RefSeq" id="WP_115811489.1">
    <property type="nucleotide sequence ID" value="NZ_QUNI01000003.1"/>
</dbReference>
<feature type="signal peptide" evidence="1">
    <location>
        <begin position="1"/>
        <end position="17"/>
    </location>
</feature>
<proteinExistence type="predicted"/>
<keyword evidence="1" id="KW-0732">Signal</keyword>
<protein>
    <recommendedName>
        <fullName evidence="4">DUF4468 domain-containing protein</fullName>
    </recommendedName>
</protein>
<evidence type="ECO:0008006" key="4">
    <source>
        <dbReference type="Google" id="ProtNLM"/>
    </source>
</evidence>
<evidence type="ECO:0000313" key="2">
    <source>
        <dbReference type="EMBL" id="REH00285.1"/>
    </source>
</evidence>
<accession>A0A3E0EPW1</accession>
<reference evidence="2 3" key="1">
    <citation type="submission" date="2018-08" db="EMBL/GenBank/DDBJ databases">
        <title>Genomic Encyclopedia of Archaeal and Bacterial Type Strains, Phase II (KMG-II): from individual species to whole genera.</title>
        <authorList>
            <person name="Goeker M."/>
        </authorList>
    </citation>
    <scope>NUCLEOTIDE SEQUENCE [LARGE SCALE GENOMIC DNA]</scope>
    <source>
        <strain evidence="2 3">DSM 100880</strain>
    </source>
</reference>
<dbReference type="OrthoDB" id="9863430at2"/>
<dbReference type="AlphaFoldDB" id="A0A3E0EPW1"/>
<evidence type="ECO:0000256" key="1">
    <source>
        <dbReference type="SAM" id="SignalP"/>
    </source>
</evidence>
<organism evidence="2 3">
    <name type="scientific">Flavobacterium aquicola</name>
    <dbReference type="NCBI Taxonomy" id="1682742"/>
    <lineage>
        <taxon>Bacteria</taxon>
        <taxon>Pseudomonadati</taxon>
        <taxon>Bacteroidota</taxon>
        <taxon>Flavobacteriia</taxon>
        <taxon>Flavobacteriales</taxon>
        <taxon>Flavobacteriaceae</taxon>
        <taxon>Flavobacterium</taxon>
    </lineage>
</organism>
<evidence type="ECO:0000313" key="3">
    <source>
        <dbReference type="Proteomes" id="UP000257136"/>
    </source>
</evidence>